<keyword evidence="1" id="KW-1133">Transmembrane helix</keyword>
<proteinExistence type="predicted"/>
<dbReference type="AlphaFoldDB" id="A0A7Z7N4L4"/>
<evidence type="ECO:0000313" key="3">
    <source>
        <dbReference type="Proteomes" id="UP000219522"/>
    </source>
</evidence>
<keyword evidence="3" id="KW-1185">Reference proteome</keyword>
<feature type="transmembrane region" description="Helical" evidence="1">
    <location>
        <begin position="242"/>
        <end position="261"/>
    </location>
</feature>
<sequence>MKMNETVASAVNDDVEANVAAEEEQLRQLLHRVMEAPLDPLHKRLGETQEKMDSTEQAMREALVDASTIINGAMCDLTERVNKLKTTGEQQLRIVQSLPQSFVNIDRQLVNASEAQAMFAKQLDQAREKFAAQAREIVAAVCAARDQLNLALREESETHLALTREVIAQGHSSKEDLRALHESMAAMSEAFEQALQKQQADHRDALSVLEERIGALNDQQVTLFGNSMADTTNRITVVQRCVLATAAIAATGIIAVVAILLHA</sequence>
<reference evidence="2 3" key="1">
    <citation type="submission" date="2017-09" db="EMBL/GenBank/DDBJ databases">
        <authorList>
            <person name="Varghese N."/>
            <person name="Submissions S."/>
        </authorList>
    </citation>
    <scope>NUCLEOTIDE SEQUENCE [LARGE SCALE GENOMIC DNA]</scope>
    <source>
        <strain evidence="2 3">OK806</strain>
    </source>
</reference>
<comment type="caution">
    <text evidence="2">The sequence shown here is derived from an EMBL/GenBank/DDBJ whole genome shotgun (WGS) entry which is preliminary data.</text>
</comment>
<gene>
    <name evidence="2" type="ORF">SAMN05446927_4574</name>
</gene>
<keyword evidence="1" id="KW-0472">Membrane</keyword>
<accession>A0A7Z7N4L4</accession>
<keyword evidence="1" id="KW-0812">Transmembrane</keyword>
<organism evidence="2 3">
    <name type="scientific">Caballeronia arationis</name>
    <dbReference type="NCBI Taxonomy" id="1777142"/>
    <lineage>
        <taxon>Bacteria</taxon>
        <taxon>Pseudomonadati</taxon>
        <taxon>Pseudomonadota</taxon>
        <taxon>Betaproteobacteria</taxon>
        <taxon>Burkholderiales</taxon>
        <taxon>Burkholderiaceae</taxon>
        <taxon>Caballeronia</taxon>
    </lineage>
</organism>
<protein>
    <submittedName>
        <fullName evidence="2">Uncharacterized protein</fullName>
    </submittedName>
</protein>
<evidence type="ECO:0000313" key="2">
    <source>
        <dbReference type="EMBL" id="SOE81298.1"/>
    </source>
</evidence>
<dbReference type="Proteomes" id="UP000219522">
    <property type="component" value="Unassembled WGS sequence"/>
</dbReference>
<name>A0A7Z7N4L4_9BURK</name>
<evidence type="ECO:0000256" key="1">
    <source>
        <dbReference type="SAM" id="Phobius"/>
    </source>
</evidence>
<dbReference type="EMBL" id="OCSU01000002">
    <property type="protein sequence ID" value="SOE81298.1"/>
    <property type="molecule type" value="Genomic_DNA"/>
</dbReference>